<reference evidence="3 4" key="1">
    <citation type="submission" date="2018-06" db="EMBL/GenBank/DDBJ databases">
        <title>Streptacidiphilus pinicola sp. nov., isolated from pine grove soil.</title>
        <authorList>
            <person name="Roh S.G."/>
            <person name="Park S."/>
            <person name="Kim M.-K."/>
            <person name="Yun B.-R."/>
            <person name="Park J."/>
            <person name="Kim M.J."/>
            <person name="Kim Y.S."/>
            <person name="Kim S.B."/>
        </authorList>
    </citation>
    <scope>NUCLEOTIDE SEQUENCE [LARGE SCALE GENOMIC DNA]</scope>
    <source>
        <strain evidence="3 4">MMS16-CNU450</strain>
    </source>
</reference>
<comment type="caution">
    <text evidence="3">The sequence shown here is derived from an EMBL/GenBank/DDBJ whole genome shotgun (WGS) entry which is preliminary data.</text>
</comment>
<dbReference type="SUPFAM" id="SSF53335">
    <property type="entry name" value="S-adenosyl-L-methionine-dependent methyltransferases"/>
    <property type="match status" value="1"/>
</dbReference>
<dbReference type="GO" id="GO:0000287">
    <property type="term" value="F:magnesium ion binding"/>
    <property type="evidence" value="ECO:0007669"/>
    <property type="project" value="InterPro"/>
</dbReference>
<keyword evidence="4" id="KW-1185">Reference proteome</keyword>
<dbReference type="PANTHER" id="PTHR44068">
    <property type="entry name" value="ZGC:194242"/>
    <property type="match status" value="1"/>
</dbReference>
<dbReference type="InterPro" id="IPR013216">
    <property type="entry name" value="Methyltransf_11"/>
</dbReference>
<dbReference type="InterPro" id="IPR050447">
    <property type="entry name" value="Erg6_SMT_methyltransf"/>
</dbReference>
<evidence type="ECO:0000259" key="2">
    <source>
        <dbReference type="Pfam" id="PF08241"/>
    </source>
</evidence>
<evidence type="ECO:0000313" key="4">
    <source>
        <dbReference type="Proteomes" id="UP000248889"/>
    </source>
</evidence>
<dbReference type="CDD" id="cd02440">
    <property type="entry name" value="AdoMet_MTases"/>
    <property type="match status" value="1"/>
</dbReference>
<dbReference type="Gene3D" id="3.40.50.150">
    <property type="entry name" value="Vaccinia Virus protein VP39"/>
    <property type="match status" value="1"/>
</dbReference>
<dbReference type="InterPro" id="IPR049645">
    <property type="entry name" value="GPPMT_Stmyces"/>
</dbReference>
<keyword evidence="1 3" id="KW-0808">Transferase</keyword>
<dbReference type="GO" id="GO:0008757">
    <property type="term" value="F:S-adenosylmethionine-dependent methyltransferase activity"/>
    <property type="evidence" value="ECO:0007669"/>
    <property type="project" value="InterPro"/>
</dbReference>
<name>A0A2X0K4M9_9ACTN</name>
<dbReference type="EMBL" id="QKYN01000112">
    <property type="protein sequence ID" value="RAG82499.1"/>
    <property type="molecule type" value="Genomic_DNA"/>
</dbReference>
<dbReference type="PANTHER" id="PTHR44068:SF11">
    <property type="entry name" value="GERANYL DIPHOSPHATE 2-C-METHYLTRANSFERASE"/>
    <property type="match status" value="1"/>
</dbReference>
<dbReference type="GO" id="GO:1904047">
    <property type="term" value="F:S-adenosyl-L-methionine binding"/>
    <property type="evidence" value="ECO:0007669"/>
    <property type="project" value="InterPro"/>
</dbReference>
<dbReference type="OrthoDB" id="3279989at2"/>
<gene>
    <name evidence="3" type="ORF">DN069_26960</name>
</gene>
<dbReference type="AlphaFoldDB" id="A0A2X0K4M9"/>
<accession>A0A2X0K4M9</accession>
<dbReference type="GO" id="GO:0032259">
    <property type="term" value="P:methylation"/>
    <property type="evidence" value="ECO:0007669"/>
    <property type="project" value="UniProtKB-KW"/>
</dbReference>
<proteinExistence type="predicted"/>
<dbReference type="NCBIfam" id="NF041943">
    <property type="entry name" value="GPPMT_Stmyces"/>
    <property type="match status" value="1"/>
</dbReference>
<protein>
    <submittedName>
        <fullName evidence="3">SAM-dependent methyltransferase</fullName>
    </submittedName>
</protein>
<organism evidence="3 4">
    <name type="scientific">Streptacidiphilus pinicola</name>
    <dbReference type="NCBI Taxonomy" id="2219663"/>
    <lineage>
        <taxon>Bacteria</taxon>
        <taxon>Bacillati</taxon>
        <taxon>Actinomycetota</taxon>
        <taxon>Actinomycetes</taxon>
        <taxon>Kitasatosporales</taxon>
        <taxon>Streptomycetaceae</taxon>
        <taxon>Streptacidiphilus</taxon>
    </lineage>
</organism>
<evidence type="ECO:0000313" key="3">
    <source>
        <dbReference type="EMBL" id="RAG82499.1"/>
    </source>
</evidence>
<feature type="domain" description="Methyltransferase type 11" evidence="2">
    <location>
        <begin position="127"/>
        <end position="223"/>
    </location>
</feature>
<keyword evidence="3" id="KW-0489">Methyltransferase</keyword>
<dbReference type="RefSeq" id="WP_111505212.1">
    <property type="nucleotide sequence ID" value="NZ_QKYN01000112.1"/>
</dbReference>
<sequence>MSHHPLHQHDLLHQHHITITENRRQEAVILSEKSAVLPSQSVRTSPYQDSVAAYWNAERNPVNLRLGEVDGFYHHHYGIGEPDWSVLEGPEDTREERTVRELHRLESVQAQLLADHLGPIPADGRLLDAGCGRGGGSLVANQRFGCQVDGISISSHQVEFANLQAKEHGVADKVRFHLRNMLDTGFETAAFDGIWNNESTMYVELSQLFAEHARQLKRGGRYVTITGCYNDTYGLPSRAVSEINAHYICDIHPRSTYFKEMAANRLVPVSVIDLTAATIPYWELRAQSHLTTGIEKAFLDAYKDGSFQYLLIAADRI</sequence>
<dbReference type="Pfam" id="PF08241">
    <property type="entry name" value="Methyltransf_11"/>
    <property type="match status" value="1"/>
</dbReference>
<dbReference type="InterPro" id="IPR029063">
    <property type="entry name" value="SAM-dependent_MTases_sf"/>
</dbReference>
<dbReference type="Proteomes" id="UP000248889">
    <property type="component" value="Unassembled WGS sequence"/>
</dbReference>
<evidence type="ECO:0000256" key="1">
    <source>
        <dbReference type="ARBA" id="ARBA00022679"/>
    </source>
</evidence>